<reference evidence="2" key="2">
    <citation type="submission" date="2017-11" db="EMBL/GenBank/DDBJ databases">
        <title>Coralsnake Venomics: Analyses of Venom Gland Transcriptomes and Proteomes of Six Brazilian Taxa.</title>
        <authorList>
            <person name="Aird S.D."/>
            <person name="Jorge da Silva N."/>
            <person name="Qiu L."/>
            <person name="Villar-Briones A."/>
            <person name="Aparecida-Saddi V."/>
            <person name="Campos-Telles M.P."/>
            <person name="Grau M."/>
            <person name="Mikheyev A.S."/>
        </authorList>
    </citation>
    <scope>NUCLEOTIDE SEQUENCE</scope>
    <source>
        <tissue evidence="2">Venom_gland</tissue>
    </source>
</reference>
<name>A0A2D4IXM6_MICLE</name>
<dbReference type="AlphaFoldDB" id="A0A2D4IXM6"/>
<dbReference type="InterPro" id="IPR002035">
    <property type="entry name" value="VWF_A"/>
</dbReference>
<reference evidence="2" key="1">
    <citation type="submission" date="2017-07" db="EMBL/GenBank/DDBJ databases">
        <authorList>
            <person name="Mikheyev A."/>
            <person name="Grau M."/>
        </authorList>
    </citation>
    <scope>NUCLEOTIDE SEQUENCE</scope>
    <source>
        <tissue evidence="2">Venom_gland</tissue>
    </source>
</reference>
<dbReference type="Pfam" id="PF13768">
    <property type="entry name" value="VWA_3"/>
    <property type="match status" value="1"/>
</dbReference>
<evidence type="ECO:0000259" key="1">
    <source>
        <dbReference type="Pfam" id="PF13768"/>
    </source>
</evidence>
<dbReference type="PANTHER" id="PTHR45737">
    <property type="entry name" value="VON WILLEBRAND FACTOR A DOMAIN-CONTAINING PROTEIN 5A"/>
    <property type="match status" value="1"/>
</dbReference>
<dbReference type="PANTHER" id="PTHR45737:SF6">
    <property type="entry name" value="VON WILLEBRAND FACTOR A DOMAIN-CONTAINING PROTEIN 5A"/>
    <property type="match status" value="1"/>
</dbReference>
<evidence type="ECO:0000313" key="2">
    <source>
        <dbReference type="EMBL" id="LAA88962.1"/>
    </source>
</evidence>
<dbReference type="Gene3D" id="3.40.50.410">
    <property type="entry name" value="von Willebrand factor, type A domain"/>
    <property type="match status" value="1"/>
</dbReference>
<dbReference type="SUPFAM" id="SSF53300">
    <property type="entry name" value="vWA-like"/>
    <property type="match status" value="1"/>
</dbReference>
<proteinExistence type="predicted"/>
<feature type="domain" description="VWFA" evidence="1">
    <location>
        <begin position="5"/>
        <end position="101"/>
    </location>
</feature>
<accession>A0A2D4IXM6</accession>
<organism evidence="2">
    <name type="scientific">Micrurus lemniscatus lemniscatus</name>
    <dbReference type="NCBI Taxonomy" id="129467"/>
    <lineage>
        <taxon>Eukaryota</taxon>
        <taxon>Metazoa</taxon>
        <taxon>Chordata</taxon>
        <taxon>Craniata</taxon>
        <taxon>Vertebrata</taxon>
        <taxon>Euteleostomi</taxon>
        <taxon>Lepidosauria</taxon>
        <taxon>Squamata</taxon>
        <taxon>Bifurcata</taxon>
        <taxon>Unidentata</taxon>
        <taxon>Episquamata</taxon>
        <taxon>Toxicofera</taxon>
        <taxon>Serpentes</taxon>
        <taxon>Colubroidea</taxon>
        <taxon>Elapidae</taxon>
        <taxon>Elapinae</taxon>
        <taxon>Micrurus</taxon>
    </lineage>
</organism>
<dbReference type="EMBL" id="IACK01131700">
    <property type="protein sequence ID" value="LAA88962.1"/>
    <property type="molecule type" value="Transcribed_RNA"/>
</dbReference>
<protein>
    <recommendedName>
        <fullName evidence="1">VWFA domain-containing protein</fullName>
    </recommendedName>
</protein>
<dbReference type="InterPro" id="IPR036465">
    <property type="entry name" value="vWFA_dom_sf"/>
</dbReference>
<sequence length="122" mass="13810">MDNSCGSQTRIQSAKETLIFLLKSLPLGCYFNVYGFGSTYESFYPQSVEYTQESMSTSVQCVKELDCDLGGTEIIKPLKAIYSQPYLEGHPRQVFKVIIGSSSLSYKIKIKHSHKKFYNKSV</sequence>